<dbReference type="EMBL" id="JBHRTE010000052">
    <property type="protein sequence ID" value="MFC3169055.1"/>
    <property type="molecule type" value="Genomic_DNA"/>
</dbReference>
<evidence type="ECO:0000256" key="1">
    <source>
        <dbReference type="SAM" id="MobiDB-lite"/>
    </source>
</evidence>
<dbReference type="Proteomes" id="UP001595557">
    <property type="component" value="Unassembled WGS sequence"/>
</dbReference>
<accession>A0ABV7IIQ7</accession>
<name>A0ABV7IIQ7_9RHOB</name>
<sequence>MNRAFVADMPDQLWVSDLTSLSSWQGPRHALSDQGRSHGSIHVALVIDVLARKIVGGRVSTSMATGFVLDALNQAICRRAPSEAGKLVHHGDRGSQHLSIPYTERLAEAGIDTSAGSVGGSHGNALAESIIGLFRTEVIKFLGPWKSVGQVAWETLKRIDWHHTTGLHRAIVCVTPNEAEGAVHASLNADEKAASSMKQKRSGKPGAVHSGH</sequence>
<evidence type="ECO:0000259" key="2">
    <source>
        <dbReference type="PROSITE" id="PS50994"/>
    </source>
</evidence>
<organism evidence="3 4">
    <name type="scientific">Paracoccus fontiphilus</name>
    <dbReference type="NCBI Taxonomy" id="1815556"/>
    <lineage>
        <taxon>Bacteria</taxon>
        <taxon>Pseudomonadati</taxon>
        <taxon>Pseudomonadota</taxon>
        <taxon>Alphaproteobacteria</taxon>
        <taxon>Rhodobacterales</taxon>
        <taxon>Paracoccaceae</taxon>
        <taxon>Paracoccus</taxon>
    </lineage>
</organism>
<feature type="domain" description="Integrase catalytic" evidence="2">
    <location>
        <begin position="6"/>
        <end position="184"/>
    </location>
</feature>
<feature type="region of interest" description="Disordered" evidence="1">
    <location>
        <begin position="189"/>
        <end position="212"/>
    </location>
</feature>
<proteinExistence type="predicted"/>
<protein>
    <submittedName>
        <fullName evidence="3">DDE-type integrase/transposase/recombinase</fullName>
    </submittedName>
</protein>
<comment type="caution">
    <text evidence="3">The sequence shown here is derived from an EMBL/GenBank/DDBJ whole genome shotgun (WGS) entry which is preliminary data.</text>
</comment>
<reference evidence="4" key="1">
    <citation type="journal article" date="2019" name="Int. J. Syst. Evol. Microbiol.">
        <title>The Global Catalogue of Microorganisms (GCM) 10K type strain sequencing project: providing services to taxonomists for standard genome sequencing and annotation.</title>
        <authorList>
            <consortium name="The Broad Institute Genomics Platform"/>
            <consortium name="The Broad Institute Genome Sequencing Center for Infectious Disease"/>
            <person name="Wu L."/>
            <person name="Ma J."/>
        </authorList>
    </citation>
    <scope>NUCLEOTIDE SEQUENCE [LARGE SCALE GENOMIC DNA]</scope>
    <source>
        <strain evidence="4">KCTC 52239</strain>
    </source>
</reference>
<dbReference type="SUPFAM" id="SSF53098">
    <property type="entry name" value="Ribonuclease H-like"/>
    <property type="match status" value="1"/>
</dbReference>
<dbReference type="Pfam" id="PF00665">
    <property type="entry name" value="rve"/>
    <property type="match status" value="1"/>
</dbReference>
<dbReference type="InterPro" id="IPR050900">
    <property type="entry name" value="Transposase_IS3/IS150/IS904"/>
</dbReference>
<dbReference type="PROSITE" id="PS50994">
    <property type="entry name" value="INTEGRASE"/>
    <property type="match status" value="1"/>
</dbReference>
<dbReference type="RefSeq" id="WP_377707154.1">
    <property type="nucleotide sequence ID" value="NZ_JBHRTE010000052.1"/>
</dbReference>
<dbReference type="InterPro" id="IPR036397">
    <property type="entry name" value="RNaseH_sf"/>
</dbReference>
<gene>
    <name evidence="3" type="ORF">ACFOD7_13465</name>
</gene>
<evidence type="ECO:0000313" key="4">
    <source>
        <dbReference type="Proteomes" id="UP001595557"/>
    </source>
</evidence>
<dbReference type="Gene3D" id="3.30.420.10">
    <property type="entry name" value="Ribonuclease H-like superfamily/Ribonuclease H"/>
    <property type="match status" value="1"/>
</dbReference>
<keyword evidence="4" id="KW-1185">Reference proteome</keyword>
<dbReference type="PANTHER" id="PTHR46889">
    <property type="entry name" value="TRANSPOSASE INSF FOR INSERTION SEQUENCE IS3B-RELATED"/>
    <property type="match status" value="1"/>
</dbReference>
<dbReference type="PANTHER" id="PTHR46889:SF5">
    <property type="entry name" value="INTEGRASE PROTEIN"/>
    <property type="match status" value="1"/>
</dbReference>
<dbReference type="InterPro" id="IPR001584">
    <property type="entry name" value="Integrase_cat-core"/>
</dbReference>
<evidence type="ECO:0000313" key="3">
    <source>
        <dbReference type="EMBL" id="MFC3169055.1"/>
    </source>
</evidence>
<dbReference type="InterPro" id="IPR012337">
    <property type="entry name" value="RNaseH-like_sf"/>
</dbReference>